<sequence>MLIVQIQGNVKHPITLDPTVWIFDDRKILFDSAFNKSTNDDLETHDSQEKPWNRDQYQQSLNPPINESVKKFDRRKVLENSYVMPLNYFLPNSEPSDDASKAILHTQNGDKEISFNELSDSLLLFALNGKPLKEDGPVHLFFGDGQNYNDPIKGIHKITIQ</sequence>
<dbReference type="EMBL" id="SOPW01000004">
    <property type="protein sequence ID" value="TFB23338.1"/>
    <property type="molecule type" value="Genomic_DNA"/>
</dbReference>
<dbReference type="RefSeq" id="WP_134339423.1">
    <property type="nucleotide sequence ID" value="NZ_SOPW01000004.1"/>
</dbReference>
<organism evidence="2 3">
    <name type="scientific">Filobacillus milosensis</name>
    <dbReference type="NCBI Taxonomy" id="94137"/>
    <lineage>
        <taxon>Bacteria</taxon>
        <taxon>Bacillati</taxon>
        <taxon>Bacillota</taxon>
        <taxon>Bacilli</taxon>
        <taxon>Bacillales</taxon>
        <taxon>Bacillaceae</taxon>
        <taxon>Filobacillus</taxon>
    </lineage>
</organism>
<evidence type="ECO:0000256" key="1">
    <source>
        <dbReference type="SAM" id="MobiDB-lite"/>
    </source>
</evidence>
<dbReference type="Proteomes" id="UP000297975">
    <property type="component" value="Unassembled WGS sequence"/>
</dbReference>
<dbReference type="OrthoDB" id="2404998at2"/>
<protein>
    <recommendedName>
        <fullName evidence="4">Peptidyl-prolyl cis-trans isomerase</fullName>
    </recommendedName>
</protein>
<gene>
    <name evidence="2" type="ORF">E3U55_05845</name>
</gene>
<feature type="region of interest" description="Disordered" evidence="1">
    <location>
        <begin position="39"/>
        <end position="62"/>
    </location>
</feature>
<keyword evidence="3" id="KW-1185">Reference proteome</keyword>
<evidence type="ECO:0000313" key="2">
    <source>
        <dbReference type="EMBL" id="TFB23338.1"/>
    </source>
</evidence>
<comment type="caution">
    <text evidence="2">The sequence shown here is derived from an EMBL/GenBank/DDBJ whole genome shotgun (WGS) entry which is preliminary data.</text>
</comment>
<feature type="compositionally biased region" description="Basic and acidic residues" evidence="1">
    <location>
        <begin position="39"/>
        <end position="53"/>
    </location>
</feature>
<reference evidence="2 3" key="1">
    <citation type="submission" date="2019-03" db="EMBL/GenBank/DDBJ databases">
        <authorList>
            <person name="He R.-H."/>
        </authorList>
    </citation>
    <scope>NUCLEOTIDE SEQUENCE [LARGE SCALE GENOMIC DNA]</scope>
    <source>
        <strain evidence="3">SH 714</strain>
    </source>
</reference>
<evidence type="ECO:0008006" key="4">
    <source>
        <dbReference type="Google" id="ProtNLM"/>
    </source>
</evidence>
<evidence type="ECO:0000313" key="3">
    <source>
        <dbReference type="Proteomes" id="UP000297975"/>
    </source>
</evidence>
<proteinExistence type="predicted"/>
<name>A0A4Y8IRN7_9BACI</name>
<dbReference type="AlphaFoldDB" id="A0A4Y8IRN7"/>
<accession>A0A4Y8IRN7</accession>